<feature type="binding site" evidence="4">
    <location>
        <position position="115"/>
    </location>
    <ligand>
        <name>Zn(2+)</name>
        <dbReference type="ChEBI" id="CHEBI:29105"/>
    </ligand>
</feature>
<dbReference type="Gene3D" id="2.60.40.2300">
    <property type="entry name" value="Neutral/alkaline non-lysosomal ceramidase, C-terminal domain"/>
    <property type="match status" value="1"/>
</dbReference>
<evidence type="ECO:0000256" key="4">
    <source>
        <dbReference type="PIRSR" id="PIRSR606823-2"/>
    </source>
</evidence>
<dbReference type="GO" id="GO:0046872">
    <property type="term" value="F:metal ion binding"/>
    <property type="evidence" value="ECO:0007669"/>
    <property type="project" value="UniProtKB-KW"/>
</dbReference>
<dbReference type="GO" id="GO:0005576">
    <property type="term" value="C:extracellular region"/>
    <property type="evidence" value="ECO:0007669"/>
    <property type="project" value="TreeGrafter"/>
</dbReference>
<dbReference type="InterPro" id="IPR006823">
    <property type="entry name" value="Ceramidase_alk"/>
</dbReference>
<accession>A0A7S3GC45</accession>
<feature type="signal peptide" evidence="6">
    <location>
        <begin position="1"/>
        <end position="18"/>
    </location>
</feature>
<evidence type="ECO:0000313" key="9">
    <source>
        <dbReference type="EMBL" id="CAE0261473.1"/>
    </source>
</evidence>
<organism evidence="9">
    <name type="scientific">Palpitomonas bilix</name>
    <dbReference type="NCBI Taxonomy" id="652834"/>
    <lineage>
        <taxon>Eukaryota</taxon>
        <taxon>Eukaryota incertae sedis</taxon>
    </lineage>
</organism>
<dbReference type="PANTHER" id="PTHR12670:SF1">
    <property type="entry name" value="NEUTRAL CERAMIDASE"/>
    <property type="match status" value="1"/>
</dbReference>
<dbReference type="InterPro" id="IPR031329">
    <property type="entry name" value="NEUT/ALK_ceramidase_N"/>
</dbReference>
<evidence type="ECO:0000259" key="8">
    <source>
        <dbReference type="Pfam" id="PF17048"/>
    </source>
</evidence>
<dbReference type="EMBL" id="HBIB01036592">
    <property type="protein sequence ID" value="CAE0261482.1"/>
    <property type="molecule type" value="Transcribed_RNA"/>
</dbReference>
<protein>
    <recommendedName>
        <fullName evidence="5">Neutral ceramidase</fullName>
        <ecNumber evidence="5">3.5.1.23</ecNumber>
    </recommendedName>
</protein>
<feature type="binding site" evidence="4">
    <location>
        <position position="474"/>
    </location>
    <ligand>
        <name>Zn(2+)</name>
        <dbReference type="ChEBI" id="CHEBI:29105"/>
    </ligand>
</feature>
<dbReference type="GO" id="GO:0017040">
    <property type="term" value="F:N-acylsphingosine amidohydrolase activity"/>
    <property type="evidence" value="ECO:0007669"/>
    <property type="project" value="UniProtKB-UniRule"/>
</dbReference>
<evidence type="ECO:0000256" key="6">
    <source>
        <dbReference type="SAM" id="SignalP"/>
    </source>
</evidence>
<keyword evidence="4" id="KW-0862">Zinc</keyword>
<feature type="binding site" evidence="4">
    <location>
        <position position="514"/>
    </location>
    <ligand>
        <name>Zn(2+)</name>
        <dbReference type="ChEBI" id="CHEBI:29105"/>
    </ligand>
</feature>
<dbReference type="GO" id="GO:0046514">
    <property type="term" value="P:ceramide catabolic process"/>
    <property type="evidence" value="ECO:0007669"/>
    <property type="project" value="InterPro"/>
</dbReference>
<name>A0A7S3GC45_9EUKA</name>
<feature type="binding site" evidence="4">
    <location>
        <position position="225"/>
    </location>
    <ligand>
        <name>Zn(2+)</name>
        <dbReference type="ChEBI" id="CHEBI:29105"/>
    </ligand>
</feature>
<sequence length="704" mass="76772">MKQVLVLALLAWAGLALGAASDVFSIGIGKADITGPAAEVGMMGYAMLYQTTKGIHLRQRARAFVFEDDAGTRTVYVSIDACMVMQGVKLSVVEKLQSKYGSMYTDDNVMISGTHTHSGPGGFSWYALYDMTTFGFAKENFEAVVNGIVNAIERAHDSVEPGCTLTYTRGTLHGASANRSPYSYLQNPEEERNQYDGNVDSEHTVIRIDDANGKPRGLIDIFAVHGTSMNNKNRLISADNKGYASLLFETRMNGRGNSTNGGFEGNANGKFVAAFGQSNLGDISPNTNGAHCPNGDPCDFIHSTCNGKTEQCIATGPGGSDDFESCRIIGDMQYKAAVELFEQTEGVSKVDGNIKLGHFYVDMQTVTVSPDFTSTKKEGKTCEGAMGDSFAAGTTDGPGEFDFVQGSNSTKDNPFFNAIAHLLGEPTEEQKQCQYPKPILIDVGRAIDGPWVPNVLPIQIHKIGQIVFVAVPGEFTTMSGRRLRATVRKAFKDAGNTEDLVVLIAGLSNAYSGYITTYEEYQVQRYEGGSTVWGPHTLAAYQQQYYNLAVAIEKGTPVPEGPQPKHPSHLLSFIPPVIADEVPIGKHFGDVKDDVKAQYSKGDTVSVTFHGANPRNDLLQESTYLEVQLQTPTGEWVLYADDGDWSTKFKWERHLVAQSYITVEWATDSQVEAGRYRILHRGFYKHIFGGVKPYSGLSSEFTVE</sequence>
<reference evidence="9" key="1">
    <citation type="submission" date="2021-01" db="EMBL/GenBank/DDBJ databases">
        <authorList>
            <person name="Corre E."/>
            <person name="Pelletier E."/>
            <person name="Niang G."/>
            <person name="Scheremetjew M."/>
            <person name="Finn R."/>
            <person name="Kale V."/>
            <person name="Holt S."/>
            <person name="Cochrane G."/>
            <person name="Meng A."/>
            <person name="Brown T."/>
            <person name="Cohen L."/>
        </authorList>
    </citation>
    <scope>NUCLEOTIDE SEQUENCE</scope>
    <source>
        <strain evidence="9">NIES-2562</strain>
    </source>
</reference>
<keyword evidence="5" id="KW-0443">Lipid metabolism</keyword>
<comment type="catalytic activity">
    <reaction evidence="5">
        <text>an N-acylsphing-4-enine + H2O = sphing-4-enine + a fatty acid</text>
        <dbReference type="Rhea" id="RHEA:20856"/>
        <dbReference type="ChEBI" id="CHEBI:15377"/>
        <dbReference type="ChEBI" id="CHEBI:28868"/>
        <dbReference type="ChEBI" id="CHEBI:52639"/>
        <dbReference type="ChEBI" id="CHEBI:57756"/>
        <dbReference type="EC" id="3.5.1.23"/>
    </reaction>
</comment>
<keyword evidence="5" id="KW-0746">Sphingolipid metabolism</keyword>
<comment type="similarity">
    <text evidence="1 5">Belongs to the neutral ceramidase family.</text>
</comment>
<comment type="cofactor">
    <cofactor evidence="4">
        <name>Zn(2+)</name>
        <dbReference type="ChEBI" id="CHEBI:29105"/>
    </cofactor>
    <text evidence="4">Binds 1 zinc ion per subunit.</text>
</comment>
<keyword evidence="6" id="KW-0732">Signal</keyword>
<dbReference type="InterPro" id="IPR038445">
    <property type="entry name" value="NCDase_C_sf"/>
</dbReference>
<dbReference type="GO" id="GO:0046512">
    <property type="term" value="P:sphingosine biosynthetic process"/>
    <property type="evidence" value="ECO:0007669"/>
    <property type="project" value="TreeGrafter"/>
</dbReference>
<evidence type="ECO:0000256" key="2">
    <source>
        <dbReference type="ARBA" id="ARBA00022801"/>
    </source>
</evidence>
<dbReference type="PANTHER" id="PTHR12670">
    <property type="entry name" value="CERAMIDASE"/>
    <property type="match status" value="1"/>
</dbReference>
<keyword evidence="4" id="KW-0479">Metal-binding</keyword>
<dbReference type="GO" id="GO:0042759">
    <property type="term" value="P:long-chain fatty acid biosynthetic process"/>
    <property type="evidence" value="ECO:0007669"/>
    <property type="project" value="TreeGrafter"/>
</dbReference>
<evidence type="ECO:0000259" key="7">
    <source>
        <dbReference type="Pfam" id="PF04734"/>
    </source>
</evidence>
<dbReference type="EMBL" id="HBIB01036581">
    <property type="protein sequence ID" value="CAE0261473.1"/>
    <property type="molecule type" value="Transcribed_RNA"/>
</dbReference>
<proteinExistence type="inferred from homology"/>
<evidence type="ECO:0000313" key="10">
    <source>
        <dbReference type="EMBL" id="CAE0261482.1"/>
    </source>
</evidence>
<feature type="active site" description="Nucleophile" evidence="3">
    <location>
        <position position="284"/>
    </location>
</feature>
<feature type="domain" description="Neutral/alkaline non-lysosomal ceramidase C-terminal" evidence="8">
    <location>
        <begin position="547"/>
        <end position="703"/>
    </location>
</feature>
<dbReference type="EC" id="3.5.1.23" evidence="5"/>
<evidence type="ECO:0000256" key="5">
    <source>
        <dbReference type="RuleBase" id="RU366019"/>
    </source>
</evidence>
<evidence type="ECO:0000256" key="3">
    <source>
        <dbReference type="PIRSR" id="PIRSR606823-1"/>
    </source>
</evidence>
<keyword evidence="2 5" id="KW-0378">Hydrolase</keyword>
<evidence type="ECO:0000256" key="1">
    <source>
        <dbReference type="ARBA" id="ARBA00009835"/>
    </source>
</evidence>
<dbReference type="Pfam" id="PF17048">
    <property type="entry name" value="Ceramidse_alk_C"/>
    <property type="match status" value="1"/>
</dbReference>
<gene>
    <name evidence="9" type="ORF">PBIL07802_LOCUS23766</name>
    <name evidence="10" type="ORF">PBIL07802_LOCUS23775</name>
</gene>
<dbReference type="Pfam" id="PF04734">
    <property type="entry name" value="Ceramidase_alk"/>
    <property type="match status" value="1"/>
</dbReference>
<feature type="chain" id="PRO_5035593787" description="Neutral ceramidase" evidence="6">
    <location>
        <begin position="19"/>
        <end position="704"/>
    </location>
</feature>
<feature type="domain" description="Neutral/alkaline non-lysosomal ceramidase N-terminal" evidence="7">
    <location>
        <begin position="24"/>
        <end position="543"/>
    </location>
</feature>
<dbReference type="InterPro" id="IPR031331">
    <property type="entry name" value="NEUT/ALK_ceramidase_C"/>
</dbReference>
<dbReference type="AlphaFoldDB" id="A0A7S3GC45"/>
<dbReference type="GO" id="GO:0016020">
    <property type="term" value="C:membrane"/>
    <property type="evidence" value="ECO:0007669"/>
    <property type="project" value="GOC"/>
</dbReference>